<dbReference type="Gene3D" id="2.60.40.10">
    <property type="entry name" value="Immunoglobulins"/>
    <property type="match status" value="2"/>
</dbReference>
<dbReference type="Pfam" id="PF13583">
    <property type="entry name" value="Reprolysin_4"/>
    <property type="match status" value="1"/>
</dbReference>
<comment type="caution">
    <text evidence="4">The sequence shown here is derived from an EMBL/GenBank/DDBJ whole genome shotgun (WGS) entry which is preliminary data.</text>
</comment>
<dbReference type="Pfam" id="PF18962">
    <property type="entry name" value="Por_Secre_tail"/>
    <property type="match status" value="1"/>
</dbReference>
<reference evidence="4 5" key="1">
    <citation type="submission" date="2014-07" db="EMBL/GenBank/DDBJ databases">
        <title>Genome of Chryseobacterium formosense LMG 24722.</title>
        <authorList>
            <person name="Pipes S.E."/>
            <person name="Stropko S.J."/>
            <person name="Newman J.D."/>
        </authorList>
    </citation>
    <scope>NUCLEOTIDE SEQUENCE [LARGE SCALE GENOMIC DNA]</scope>
    <source>
        <strain evidence="4 5">LMG 24722</strain>
    </source>
</reference>
<dbReference type="InterPro" id="IPR003961">
    <property type="entry name" value="FN3_dom"/>
</dbReference>
<dbReference type="InterPro" id="IPR024079">
    <property type="entry name" value="MetalloPept_cat_dom_sf"/>
</dbReference>
<dbReference type="eggNOG" id="COG4733">
    <property type="taxonomic scope" value="Bacteria"/>
</dbReference>
<protein>
    <submittedName>
        <fullName evidence="4">Propanediol utilization protein</fullName>
    </submittedName>
</protein>
<name>A0A085YZZ2_9FLAO</name>
<dbReference type="Pfam" id="PF20009">
    <property type="entry name" value="GEVED"/>
    <property type="match status" value="1"/>
</dbReference>
<dbReference type="AlphaFoldDB" id="A0A085YZZ2"/>
<keyword evidence="1 2" id="KW-0732">Signal</keyword>
<dbReference type="Proteomes" id="UP000028713">
    <property type="component" value="Unassembled WGS sequence"/>
</dbReference>
<dbReference type="InterPro" id="IPR036116">
    <property type="entry name" value="FN3_sf"/>
</dbReference>
<proteinExistence type="predicted"/>
<dbReference type="RefSeq" id="WP_034679098.1">
    <property type="nucleotide sequence ID" value="NZ_FPAP01000005.1"/>
</dbReference>
<dbReference type="EMBL" id="JPRP01000004">
    <property type="protein sequence ID" value="KFE97755.1"/>
    <property type="molecule type" value="Genomic_DNA"/>
</dbReference>
<dbReference type="GO" id="GO:0008237">
    <property type="term" value="F:metallopeptidase activity"/>
    <property type="evidence" value="ECO:0007669"/>
    <property type="project" value="InterPro"/>
</dbReference>
<evidence type="ECO:0000313" key="5">
    <source>
        <dbReference type="Proteomes" id="UP000028713"/>
    </source>
</evidence>
<dbReference type="InterPro" id="IPR045474">
    <property type="entry name" value="GEVED"/>
</dbReference>
<feature type="domain" description="Fibronectin type-III" evidence="3">
    <location>
        <begin position="648"/>
        <end position="734"/>
    </location>
</feature>
<gene>
    <name evidence="4" type="ORF">IX39_18490</name>
</gene>
<evidence type="ECO:0000313" key="4">
    <source>
        <dbReference type="EMBL" id="KFE97755.1"/>
    </source>
</evidence>
<dbReference type="InterPro" id="IPR013783">
    <property type="entry name" value="Ig-like_fold"/>
</dbReference>
<accession>A0A085YZZ2</accession>
<feature type="signal peptide" evidence="2">
    <location>
        <begin position="1"/>
        <end position="19"/>
    </location>
</feature>
<evidence type="ECO:0000256" key="1">
    <source>
        <dbReference type="ARBA" id="ARBA00022729"/>
    </source>
</evidence>
<dbReference type="SUPFAM" id="SSF49265">
    <property type="entry name" value="Fibronectin type III"/>
    <property type="match status" value="1"/>
</dbReference>
<dbReference type="SMART" id="SM00060">
    <property type="entry name" value="FN3"/>
    <property type="match status" value="1"/>
</dbReference>
<dbReference type="NCBIfam" id="TIGR04183">
    <property type="entry name" value="Por_Secre_tail"/>
    <property type="match status" value="1"/>
</dbReference>
<dbReference type="OrthoDB" id="9792152at2"/>
<dbReference type="InterPro" id="IPR026444">
    <property type="entry name" value="Secre_tail"/>
</dbReference>
<evidence type="ECO:0000259" key="3">
    <source>
        <dbReference type="PROSITE" id="PS50853"/>
    </source>
</evidence>
<sequence>MKKLITALFCSLLGGSAIAQWSPITISRSKEIVPGSISQHFKLDLNLLKSQLKDAQETGPVAKPVYISLPNIKGKMERFAVYSFPVMVKELADQYQLGSYVGVSVDNPTKFLRFSVSPNDFSSMVINNGTYEFIDAQNSDKTVYGVYHKSSKDGKAFVCNTSEGTAAITQMKELQQSGQVFTNQPTDFSKSSDKKYRTMRLALSATGEYTAFHGGTVALALAAMNTTMTRVNGVFEKDLALHLNIQNYPAIIYTNAAQDPYTGNLNVQLQQTLTSIVGNDNYDIGHVFNAAGNNGNAGCIGCVCINPATPTTTAKGSGFTQSTSPVGPGFDIDFVAHEMGHQLGGNHTFAHALEGSGTNVEPGSGSTIMGYAGITGATTDVQTNSDPFFHKVSILQIQNNLNVKTCDVETTINNNPPVIAALPTYNIPKGTAFVLTASATDPENDPLTYMWEQVDNASVVINKTNIGSTTTGATFRSLVPTASATRYFPKLASVLNGVLDNSNDEWESVSKVARTTKFSVTVRDNNPIATQQQTQFAEQTIVVGNEGPFKLNTIFANISIPTPIEWDVAGTNAAPYNVANVKIDYTVDNGATWTVLSASTPNDGTENFTFASSMNGQTIKVRVSSIGNVFYAIKSITVTQFAPCNGTAPSSIVVNNVTTSSATVNWAPVANATFVVRYKKIVDTSWTTLTTSSTTIVLPNLLDGTAYEVQIATVCSGTQGSFSASSNFTTTAMTTYCPVVSGGATDDYISNVSLANMTNASGASTYTSYVSNPALQINLNSGATYTLSITRAYLQSPGGPYPAATSVWMDYNRNGVFEESERILTSPTANGTPNPLTFAFTVPNNAVQGLGLRMRVGMLYVNSAGVSLIGACGNYANYLGEFEDYNVVITGNLATNESGTVKNNGIQIYPNPATDFLNVTKVSDKAMYKIYSAAGQLISSGNILSGKINVSSLIKGAYVISIEDKGKEKFNSKFIKK</sequence>
<keyword evidence="5" id="KW-1185">Reference proteome</keyword>
<feature type="chain" id="PRO_5001800356" evidence="2">
    <location>
        <begin position="20"/>
        <end position="977"/>
    </location>
</feature>
<dbReference type="Gene3D" id="3.40.390.10">
    <property type="entry name" value="Collagenase (Catalytic Domain)"/>
    <property type="match status" value="1"/>
</dbReference>
<dbReference type="Pfam" id="PF00041">
    <property type="entry name" value="fn3"/>
    <property type="match status" value="1"/>
</dbReference>
<evidence type="ECO:0000256" key="2">
    <source>
        <dbReference type="SAM" id="SignalP"/>
    </source>
</evidence>
<dbReference type="SUPFAM" id="SSF55486">
    <property type="entry name" value="Metalloproteases ('zincins'), catalytic domain"/>
    <property type="match status" value="1"/>
</dbReference>
<dbReference type="PROSITE" id="PS50853">
    <property type="entry name" value="FN3"/>
    <property type="match status" value="1"/>
</dbReference>
<organism evidence="4 5">
    <name type="scientific">Chryseobacterium formosense</name>
    <dbReference type="NCBI Taxonomy" id="236814"/>
    <lineage>
        <taxon>Bacteria</taxon>
        <taxon>Pseudomonadati</taxon>
        <taxon>Bacteroidota</taxon>
        <taxon>Flavobacteriia</taxon>
        <taxon>Flavobacteriales</taxon>
        <taxon>Weeksellaceae</taxon>
        <taxon>Chryseobacterium group</taxon>
        <taxon>Chryseobacterium</taxon>
    </lineage>
</organism>
<dbReference type="STRING" id="236814.IX39_18490"/>
<dbReference type="CDD" id="cd00063">
    <property type="entry name" value="FN3"/>
    <property type="match status" value="1"/>
</dbReference>